<dbReference type="EMBL" id="MU268095">
    <property type="protein sequence ID" value="KAH7905946.1"/>
    <property type="molecule type" value="Genomic_DNA"/>
</dbReference>
<gene>
    <name evidence="1" type="ORF">BJ138DRAFT_1163770</name>
</gene>
<protein>
    <submittedName>
        <fullName evidence="1">Uncharacterized protein</fullName>
    </submittedName>
</protein>
<dbReference type="Proteomes" id="UP000790377">
    <property type="component" value="Unassembled WGS sequence"/>
</dbReference>
<evidence type="ECO:0000313" key="2">
    <source>
        <dbReference type="Proteomes" id="UP000790377"/>
    </source>
</evidence>
<organism evidence="1 2">
    <name type="scientific">Hygrophoropsis aurantiaca</name>
    <dbReference type="NCBI Taxonomy" id="72124"/>
    <lineage>
        <taxon>Eukaryota</taxon>
        <taxon>Fungi</taxon>
        <taxon>Dikarya</taxon>
        <taxon>Basidiomycota</taxon>
        <taxon>Agaricomycotina</taxon>
        <taxon>Agaricomycetes</taxon>
        <taxon>Agaricomycetidae</taxon>
        <taxon>Boletales</taxon>
        <taxon>Coniophorineae</taxon>
        <taxon>Hygrophoropsidaceae</taxon>
        <taxon>Hygrophoropsis</taxon>
    </lineage>
</organism>
<keyword evidence="2" id="KW-1185">Reference proteome</keyword>
<reference evidence="1" key="1">
    <citation type="journal article" date="2021" name="New Phytol.">
        <title>Evolutionary innovations through gain and loss of genes in the ectomycorrhizal Boletales.</title>
        <authorList>
            <person name="Wu G."/>
            <person name="Miyauchi S."/>
            <person name="Morin E."/>
            <person name="Kuo A."/>
            <person name="Drula E."/>
            <person name="Varga T."/>
            <person name="Kohler A."/>
            <person name="Feng B."/>
            <person name="Cao Y."/>
            <person name="Lipzen A."/>
            <person name="Daum C."/>
            <person name="Hundley H."/>
            <person name="Pangilinan J."/>
            <person name="Johnson J."/>
            <person name="Barry K."/>
            <person name="LaButti K."/>
            <person name="Ng V."/>
            <person name="Ahrendt S."/>
            <person name="Min B."/>
            <person name="Choi I.G."/>
            <person name="Park H."/>
            <person name="Plett J.M."/>
            <person name="Magnuson J."/>
            <person name="Spatafora J.W."/>
            <person name="Nagy L.G."/>
            <person name="Henrissat B."/>
            <person name="Grigoriev I.V."/>
            <person name="Yang Z.L."/>
            <person name="Xu J."/>
            <person name="Martin F.M."/>
        </authorList>
    </citation>
    <scope>NUCLEOTIDE SEQUENCE</scope>
    <source>
        <strain evidence="1">ATCC 28755</strain>
    </source>
</reference>
<sequence>MGTRGLKIYHYRGVYFVFDVSCVLPQEFGRYLLRYVRKGDFKSLHATLDYIIEHGTAPPVVDANEGGAKADLQEHALAGKGHDFNGDSFDGGGIPNSGVSHAHSIDADKSEDSNPQNNHDSNAHPSHSPTTDTVDDRDHADSTSDTEDDYDTYNFSPAEDAYLDKCYTYPDEYFRIEESMHTIKPPYVTSAAEYTYELDFDRNVFHFQGQPFYALDNLPSDREFLRSVVARDRFGNPAPRKRCPKEHVYAWKVAPPVVDLDEVRARIPAASVEGTELPMHTILGTNAHLSRAEATRVRVLESIVANYLHNGEIAALVHEFETFAGPAQISEPAWRMARALVNFPFMLQIFGQGYDDRDAQTEFTWVRRDIVAYVTTHLDDAASLRAAVLRIVEACMRDDEKAEKRPDMLFGVAFSVHHCIVVRVLRKPDNKISYQHTPALQFVPSFFADSPSTPGITALARLAFSVPDADLMQRALWWHLTREWFTRHSPMTYRYARFPLQLEEYTLQYRRSESSKAGVVDVACPASTTTSASPLKKSAAERLPLEIWTLTASFIPDLASLIDLGCVSRTCEQAACVILRHPHIVLGREPDAQSLCRLIHTVPHNGGWNLCFAEFDAIERGQRLVGIEMGLPVHDSDTFLEYPLYYYSDYHRNYNPAIAFSLLEFTYL</sequence>
<evidence type="ECO:0000313" key="1">
    <source>
        <dbReference type="EMBL" id="KAH7905946.1"/>
    </source>
</evidence>
<accession>A0ACB7ZXU9</accession>
<comment type="caution">
    <text evidence="1">The sequence shown here is derived from an EMBL/GenBank/DDBJ whole genome shotgun (WGS) entry which is preliminary data.</text>
</comment>
<proteinExistence type="predicted"/>
<name>A0ACB7ZXU9_9AGAM</name>